<sequence length="445" mass="51868">MQQFYNRESQLAALREISGNIEHSKGILSVVVGRRRVGKTRLLNEAFDSNKHQHLYLFIGRKSEKALVSEFTAILEFKLKSRFFQPTSLKDIFEYLFDYATKVPLTIVIDEFQDIERVEPGLFSDLQNLWDSYKKSAMLHLVCCGSLYNLMTRLFKDEKQPLLNRDDYFFKINPLTPGYIKAIMQDNGKYNPEDLLLWWCLSGGIPKYLEWLNNATNEPLSSLISDTSPLIKEGMHRLVEDFGSEHRAYFDILGAIASGYNTRPRIENYLAIGVGVHLEKLEKDFDIINKIRSITAKESSRDIRYEIADEFLSFWFRFIYSNRSAVEIENFDFIRRIIDRDFDTYSGKQLENLFKAILAESKQFNQIGSYWDSKGEDEIDIVAIDDLNKKILIAEVKRQSRKYSETKLIMKSKSLLQQLNRHSYDVSYRGFTLDNLDDVLAGHAY</sequence>
<evidence type="ECO:0000313" key="4">
    <source>
        <dbReference type="Proteomes" id="UP000012043"/>
    </source>
</evidence>
<dbReference type="Proteomes" id="UP000012043">
    <property type="component" value="Unassembled WGS sequence"/>
</dbReference>
<accession>J1QGJ0</accession>
<reference evidence="3 4" key="1">
    <citation type="journal article" date="2012" name="J. Bacteriol.">
        <title>Genome Sequence of Pectin-Degrading Alishewanella aestuarii Strain B11T, Isolated from Tidal Flat Sediment.</title>
        <authorList>
            <person name="Jung J."/>
            <person name="Choi S."/>
            <person name="Chun J."/>
            <person name="Park W."/>
        </authorList>
    </citation>
    <scope>NUCLEOTIDE SEQUENCE [LARGE SCALE GENOMIC DNA]</scope>
    <source>
        <strain evidence="3 4">B11</strain>
    </source>
</reference>
<keyword evidence="4" id="KW-1185">Reference proteome</keyword>
<dbReference type="SUPFAM" id="SSF52540">
    <property type="entry name" value="P-loop containing nucleoside triphosphate hydrolases"/>
    <property type="match status" value="1"/>
</dbReference>
<gene>
    <name evidence="3" type="ORF">AEST_25590</name>
</gene>
<dbReference type="PANTHER" id="PTHR34704">
    <property type="entry name" value="ATPASE"/>
    <property type="match status" value="1"/>
</dbReference>
<dbReference type="Pfam" id="PF01637">
    <property type="entry name" value="ATPase_2"/>
    <property type="match status" value="1"/>
</dbReference>
<dbReference type="EMBL" id="ALAB01000029">
    <property type="protein sequence ID" value="EJI84626.1"/>
    <property type="molecule type" value="Genomic_DNA"/>
</dbReference>
<feature type="domain" description="ATPase" evidence="1">
    <location>
        <begin position="4"/>
        <end position="210"/>
    </location>
</feature>
<comment type="caution">
    <text evidence="3">The sequence shown here is derived from an EMBL/GenBank/DDBJ whole genome shotgun (WGS) entry which is preliminary data.</text>
</comment>
<dbReference type="Gene3D" id="3.40.50.300">
    <property type="entry name" value="P-loop containing nucleotide triphosphate hydrolases"/>
    <property type="match status" value="1"/>
</dbReference>
<dbReference type="Pfam" id="PF03008">
    <property type="entry name" value="DUF234"/>
    <property type="match status" value="1"/>
</dbReference>
<name>J1QGJ0_9ALTE</name>
<protein>
    <submittedName>
        <fullName evidence="3">ATPase</fullName>
    </submittedName>
</protein>
<evidence type="ECO:0000259" key="2">
    <source>
        <dbReference type="Pfam" id="PF03008"/>
    </source>
</evidence>
<dbReference type="InterPro" id="IPR011579">
    <property type="entry name" value="ATPase_dom"/>
</dbReference>
<dbReference type="AlphaFoldDB" id="J1QGJ0"/>
<proteinExistence type="predicted"/>
<dbReference type="PATRIC" id="fig|1197174.4.peg.2501"/>
<dbReference type="PANTHER" id="PTHR34704:SF1">
    <property type="entry name" value="ATPASE"/>
    <property type="match status" value="1"/>
</dbReference>
<dbReference type="InterPro" id="IPR004256">
    <property type="entry name" value="DUF234"/>
</dbReference>
<evidence type="ECO:0000259" key="1">
    <source>
        <dbReference type="Pfam" id="PF01637"/>
    </source>
</evidence>
<feature type="domain" description="DUF234" evidence="2">
    <location>
        <begin position="315"/>
        <end position="407"/>
    </location>
</feature>
<evidence type="ECO:0000313" key="3">
    <source>
        <dbReference type="EMBL" id="EJI84626.1"/>
    </source>
</evidence>
<dbReference type="InterPro" id="IPR027417">
    <property type="entry name" value="P-loop_NTPase"/>
</dbReference>
<organism evidence="3 4">
    <name type="scientific">Alishewanella aestuarii B11</name>
    <dbReference type="NCBI Taxonomy" id="1197174"/>
    <lineage>
        <taxon>Bacteria</taxon>
        <taxon>Pseudomonadati</taxon>
        <taxon>Pseudomonadota</taxon>
        <taxon>Gammaproteobacteria</taxon>
        <taxon>Alteromonadales</taxon>
        <taxon>Alteromonadaceae</taxon>
        <taxon>Alishewanella</taxon>
    </lineage>
</organism>
<dbReference type="RefSeq" id="WP_008609510.1">
    <property type="nucleotide sequence ID" value="NZ_ALAB01000029.1"/>
</dbReference>
<dbReference type="GO" id="GO:0005524">
    <property type="term" value="F:ATP binding"/>
    <property type="evidence" value="ECO:0007669"/>
    <property type="project" value="InterPro"/>
</dbReference>